<dbReference type="InterPro" id="IPR010930">
    <property type="entry name" value="Flg_bb/hook_C_dom"/>
</dbReference>
<keyword evidence="11" id="KW-0969">Cilium</keyword>
<dbReference type="Proteomes" id="UP000285190">
    <property type="component" value="Unassembled WGS sequence"/>
</dbReference>
<dbReference type="GO" id="GO:0005198">
    <property type="term" value="F:structural molecule activity"/>
    <property type="evidence" value="ECO:0007669"/>
    <property type="project" value="InterPro"/>
</dbReference>
<dbReference type="Pfam" id="PF21158">
    <property type="entry name" value="flgK_1st_1"/>
    <property type="match status" value="1"/>
</dbReference>
<evidence type="ECO:0000259" key="9">
    <source>
        <dbReference type="Pfam" id="PF21159"/>
    </source>
</evidence>
<proteinExistence type="inferred from homology"/>
<evidence type="ECO:0000256" key="2">
    <source>
        <dbReference type="ARBA" id="ARBA00004613"/>
    </source>
</evidence>
<dbReference type="Pfam" id="PF06429">
    <property type="entry name" value="Flg_bbr_C"/>
    <property type="match status" value="1"/>
</dbReference>
<feature type="domain" description="Flagellar hook-associated protein 1 D2-like" evidence="8">
    <location>
        <begin position="347"/>
        <end position="420"/>
    </location>
</feature>
<evidence type="ECO:0000256" key="3">
    <source>
        <dbReference type="ARBA" id="ARBA00009677"/>
    </source>
</evidence>
<dbReference type="InterPro" id="IPR053927">
    <property type="entry name" value="FlgK_helical"/>
</dbReference>
<evidence type="ECO:0000256" key="5">
    <source>
        <dbReference type="ARBA" id="ARBA00022525"/>
    </source>
</evidence>
<comment type="subcellular location">
    <subcellularLocation>
        <location evidence="1">Bacterial flagellum</location>
    </subcellularLocation>
    <subcellularLocation>
        <location evidence="2">Secreted</location>
    </subcellularLocation>
</comment>
<organism evidence="11 12">
    <name type="scientific">Noviherbaspirillum cavernae</name>
    <dbReference type="NCBI Taxonomy" id="2320862"/>
    <lineage>
        <taxon>Bacteria</taxon>
        <taxon>Pseudomonadati</taxon>
        <taxon>Pseudomonadota</taxon>
        <taxon>Betaproteobacteria</taxon>
        <taxon>Burkholderiales</taxon>
        <taxon>Oxalobacteraceae</taxon>
        <taxon>Noviherbaspirillum</taxon>
    </lineage>
</organism>
<dbReference type="GO" id="GO:0009424">
    <property type="term" value="C:bacterial-type flagellum hook"/>
    <property type="evidence" value="ECO:0007669"/>
    <property type="project" value="InterPro"/>
</dbReference>
<dbReference type="Pfam" id="PF21159">
    <property type="entry name" value="FlgK_2nd"/>
    <property type="match status" value="1"/>
</dbReference>
<dbReference type="InterPro" id="IPR049119">
    <property type="entry name" value="FlgK_D2-like"/>
</dbReference>
<evidence type="ECO:0000259" key="8">
    <source>
        <dbReference type="Pfam" id="PF21158"/>
    </source>
</evidence>
<reference evidence="11 12" key="1">
    <citation type="submission" date="2018-09" db="EMBL/GenBank/DDBJ databases">
        <authorList>
            <person name="Zhu H."/>
        </authorList>
    </citation>
    <scope>NUCLEOTIDE SEQUENCE [LARGE SCALE GENOMIC DNA]</scope>
    <source>
        <strain evidence="11 12">K2R10-39</strain>
    </source>
</reference>
<dbReference type="InterPro" id="IPR002371">
    <property type="entry name" value="FlgK"/>
</dbReference>
<evidence type="ECO:0000256" key="4">
    <source>
        <dbReference type="ARBA" id="ARBA00016244"/>
    </source>
</evidence>
<dbReference type="SUPFAM" id="SSF64518">
    <property type="entry name" value="Phase 1 flagellin"/>
    <property type="match status" value="2"/>
</dbReference>
<keyword evidence="11" id="KW-0966">Cell projection</keyword>
<keyword evidence="5" id="KW-0964">Secreted</keyword>
<evidence type="ECO:0000313" key="12">
    <source>
        <dbReference type="Proteomes" id="UP000285190"/>
    </source>
</evidence>
<keyword evidence="6" id="KW-0975">Bacterial flagellum</keyword>
<feature type="domain" description="Flagellar hook-associated protein FlgK helical" evidence="10">
    <location>
        <begin position="93"/>
        <end position="327"/>
    </location>
</feature>
<dbReference type="PANTHER" id="PTHR30033">
    <property type="entry name" value="FLAGELLAR HOOK-ASSOCIATED PROTEIN 1"/>
    <property type="match status" value="1"/>
</dbReference>
<feature type="domain" description="Flagellar basal-body/hook protein C-terminal" evidence="7">
    <location>
        <begin position="630"/>
        <end position="669"/>
    </location>
</feature>
<dbReference type="Pfam" id="PF22638">
    <property type="entry name" value="FlgK_D1"/>
    <property type="match status" value="1"/>
</dbReference>
<evidence type="ECO:0000256" key="1">
    <source>
        <dbReference type="ARBA" id="ARBA00004365"/>
    </source>
</evidence>
<dbReference type="GO" id="GO:0005576">
    <property type="term" value="C:extracellular region"/>
    <property type="evidence" value="ECO:0007669"/>
    <property type="project" value="UniProtKB-SubCell"/>
</dbReference>
<dbReference type="PANTHER" id="PTHR30033:SF1">
    <property type="entry name" value="FLAGELLAR HOOK-ASSOCIATED PROTEIN 1"/>
    <property type="match status" value="1"/>
</dbReference>
<dbReference type="GO" id="GO:0044780">
    <property type="term" value="P:bacterial-type flagellum assembly"/>
    <property type="evidence" value="ECO:0007669"/>
    <property type="project" value="InterPro"/>
</dbReference>
<dbReference type="InterPro" id="IPR049474">
    <property type="entry name" value="FlgK_D3"/>
</dbReference>
<dbReference type="AlphaFoldDB" id="A0A418X0R0"/>
<keyword evidence="11" id="KW-0282">Flagellum</keyword>
<sequence>MANILSTAQSGLLAAQAGLATTGHNIANQKTPGYSRQLVIQSAISGQYEFGGFIGKGTSVVAVRRQYSDYLGAQLQNINTAKGQIDSHFTEISRINNLLADQSSGLAPVLQDFFKSVQALSGGSSEVPSRGGMLAAAESLAGRFQSLNGQMQEMREQVNTQISTVVGTINSYAQQIAALNDAISKAQTGADNQAPNDLLDQRDYLVGELSKETQVSVIKEGLNYTVFIGNGQPMVIGSTASKLAVVPSPTDPRQLQVGYVAGSGTTVPLAENGLPGGKLGGLFEFRSKTLDSAQNALGRIALGLAATFNAQHKLGQDQNGAMGGNFFSEAIPVVHSNSFNKGVPAGTPAVLDASIADVGKLTGSDYTFARDGVGNYVITRVADNVQVYSNAAPPAAPIDGVNFTISSGTMASGDNYLVRPTINGAASFNVLVKDQALIAAAVPIVTAYDTTNAGTGAISEGTIDGNFLPAMAATPISLAFDAATGEFNDAATGPGTGFAFPVKVTVNGTSTIYAAGTPVPYSAGATITFGASLPGPPPDVGGMSIKITGVPKDGDKFTVSANPKSDSDNRNMLLLGALQTANTLVNGTTTYQGAFGQLVSQIGNKTHELEVTQSAEEKLLEQVTQSQQAVSGVNLDEEATNLIRYQQAYQASAKVMQAVQEMFDILASLGR</sequence>
<dbReference type="PRINTS" id="PR01005">
    <property type="entry name" value="FLGHOOKAP1"/>
</dbReference>
<evidence type="ECO:0000313" key="11">
    <source>
        <dbReference type="EMBL" id="RJG05943.1"/>
    </source>
</evidence>
<comment type="caution">
    <text evidence="11">The sequence shown here is derived from an EMBL/GenBank/DDBJ whole genome shotgun (WGS) entry which is preliminary data.</text>
</comment>
<name>A0A418X0R0_9BURK</name>
<dbReference type="OrthoDB" id="9802553at2"/>
<gene>
    <name evidence="11" type="primary">flgK</name>
    <name evidence="11" type="ORF">D3870_07855</name>
</gene>
<dbReference type="EMBL" id="QYUN01000002">
    <property type="protein sequence ID" value="RJG05943.1"/>
    <property type="molecule type" value="Genomic_DNA"/>
</dbReference>
<feature type="domain" description="Flagellar hook-associated protein 1 D3" evidence="9">
    <location>
        <begin position="443"/>
        <end position="561"/>
    </location>
</feature>
<dbReference type="RefSeq" id="WP_119738075.1">
    <property type="nucleotide sequence ID" value="NZ_QYUN01000002.1"/>
</dbReference>
<keyword evidence="12" id="KW-1185">Reference proteome</keyword>
<comment type="similarity">
    <text evidence="3">Belongs to the flagella basal body rod proteins family.</text>
</comment>
<dbReference type="NCBIfam" id="TIGR02492">
    <property type="entry name" value="flgK_ends"/>
    <property type="match status" value="1"/>
</dbReference>
<evidence type="ECO:0000256" key="6">
    <source>
        <dbReference type="ARBA" id="ARBA00023143"/>
    </source>
</evidence>
<accession>A0A418X0R0</accession>
<evidence type="ECO:0000259" key="10">
    <source>
        <dbReference type="Pfam" id="PF22638"/>
    </source>
</evidence>
<protein>
    <recommendedName>
        <fullName evidence="4">Flagellar hook-associated protein 1</fullName>
    </recommendedName>
</protein>
<evidence type="ECO:0000259" key="7">
    <source>
        <dbReference type="Pfam" id="PF06429"/>
    </source>
</evidence>